<keyword evidence="3" id="KW-0812">Transmembrane</keyword>
<keyword evidence="2 3" id="KW-0472">Membrane</keyword>
<gene>
    <name evidence="4" type="ORF">JGU71_15795</name>
</gene>
<dbReference type="GO" id="GO:0016020">
    <property type="term" value="C:membrane"/>
    <property type="evidence" value="ECO:0007669"/>
    <property type="project" value="UniProtKB-SubCell"/>
</dbReference>
<dbReference type="PANTHER" id="PTHR37042">
    <property type="entry name" value="OUTER MEMBRANE PROTEIN RV1973"/>
    <property type="match status" value="1"/>
</dbReference>
<organism evidence="4 5">
    <name type="scientific">Antrihabitans stalagmiti</name>
    <dbReference type="NCBI Taxonomy" id="2799499"/>
    <lineage>
        <taxon>Bacteria</taxon>
        <taxon>Bacillati</taxon>
        <taxon>Actinomycetota</taxon>
        <taxon>Actinomycetes</taxon>
        <taxon>Mycobacteriales</taxon>
        <taxon>Nocardiaceae</taxon>
        <taxon>Antrihabitans</taxon>
    </lineage>
</organism>
<keyword evidence="3" id="KW-1133">Transmembrane helix</keyword>
<evidence type="ECO:0000313" key="5">
    <source>
        <dbReference type="Proteomes" id="UP000655868"/>
    </source>
</evidence>
<feature type="transmembrane region" description="Helical" evidence="3">
    <location>
        <begin position="12"/>
        <end position="35"/>
    </location>
</feature>
<evidence type="ECO:0000256" key="1">
    <source>
        <dbReference type="ARBA" id="ARBA00004370"/>
    </source>
</evidence>
<comment type="caution">
    <text evidence="4">The sequence shown here is derived from an EMBL/GenBank/DDBJ whole genome shotgun (WGS) entry which is preliminary data.</text>
</comment>
<accession>A0A934NSF8</accession>
<evidence type="ECO:0000256" key="3">
    <source>
        <dbReference type="SAM" id="Phobius"/>
    </source>
</evidence>
<reference evidence="4" key="1">
    <citation type="submission" date="2020-12" db="EMBL/GenBank/DDBJ databases">
        <title>Antrihabitans popcorni sp. nov. and Antrihabitans auranticaus sp. nov., isolated from a larva cave.</title>
        <authorList>
            <person name="Lee S.D."/>
            <person name="Kim I.S."/>
        </authorList>
    </citation>
    <scope>NUCLEOTIDE SEQUENCE</scope>
    <source>
        <strain evidence="4">YC3-6</strain>
    </source>
</reference>
<dbReference type="AlphaFoldDB" id="A0A934NSF8"/>
<keyword evidence="5" id="KW-1185">Reference proteome</keyword>
<dbReference type="EMBL" id="JAEMNV010000004">
    <property type="protein sequence ID" value="MBJ8340355.1"/>
    <property type="molecule type" value="Genomic_DNA"/>
</dbReference>
<evidence type="ECO:0000313" key="4">
    <source>
        <dbReference type="EMBL" id="MBJ8340355.1"/>
    </source>
</evidence>
<name>A0A934NSF8_9NOCA</name>
<sequence length="168" mass="18047">MTGNGAQRNYVRIAVASVAGIAIIALIAAVGLLFMDHREDEQVEQTRADATTAARELVVQMFAYDSDTADAKLHEALNRLTGDFKEQYKTVIETAIIPAVEGKQVNVSATVEAAGVTSAGEDDAVVLVYLNQLTTGPEFPNNPITASRLRVSLDRSDGEWLISGLEKI</sequence>
<evidence type="ECO:0000256" key="2">
    <source>
        <dbReference type="ARBA" id="ARBA00023136"/>
    </source>
</evidence>
<proteinExistence type="predicted"/>
<dbReference type="Proteomes" id="UP000655868">
    <property type="component" value="Unassembled WGS sequence"/>
</dbReference>
<comment type="subcellular location">
    <subcellularLocation>
        <location evidence="1">Membrane</location>
    </subcellularLocation>
</comment>
<dbReference type="PANTHER" id="PTHR37042:SF4">
    <property type="entry name" value="OUTER MEMBRANE PROTEIN RV1973"/>
    <property type="match status" value="1"/>
</dbReference>
<protein>
    <submittedName>
        <fullName evidence="4">H domain protein</fullName>
    </submittedName>
</protein>
<dbReference type="RefSeq" id="WP_199705145.1">
    <property type="nucleotide sequence ID" value="NZ_JAEMNV010000004.1"/>
</dbReference>